<reference evidence="2" key="1">
    <citation type="submission" date="2022-07" db="EMBL/GenBank/DDBJ databases">
        <title>Genome analysis of Parmales, a sister group of diatoms, reveals the evolutionary specialization of diatoms from phago-mixotrophs to photoautotrophs.</title>
        <authorList>
            <person name="Ban H."/>
            <person name="Sato S."/>
            <person name="Yoshikawa S."/>
            <person name="Kazumasa Y."/>
            <person name="Nakamura Y."/>
            <person name="Ichinomiya M."/>
            <person name="Saitoh K."/>
            <person name="Sato N."/>
            <person name="Blanc-Mathieu R."/>
            <person name="Endo H."/>
            <person name="Kuwata A."/>
            <person name="Ogata H."/>
        </authorList>
    </citation>
    <scope>NUCLEOTIDE SEQUENCE</scope>
</reference>
<proteinExistence type="predicted"/>
<feature type="region of interest" description="Disordered" evidence="1">
    <location>
        <begin position="1"/>
        <end position="30"/>
    </location>
</feature>
<sequence length="174" mass="17764">MGSGASVDLTAEQAKPLDLSDVLTPRGESVKAELIRIRTLLQNTEFEPANAEPDASEEVAEASAGESESDADMSAEEAAALRKKRRNKTGPGTTRSGRKDSVMSQGMRLSMAHATGESMKGYQMEAAAEGTESQENSPKPPARTVAGEEAGAADATAGEAGAAEAAAVAAPSVS</sequence>
<keyword evidence="3" id="KW-1185">Reference proteome</keyword>
<protein>
    <submittedName>
        <fullName evidence="2">Uncharacterized protein</fullName>
    </submittedName>
</protein>
<dbReference type="EMBL" id="BRXZ01008482">
    <property type="protein sequence ID" value="GMI26966.1"/>
    <property type="molecule type" value="Genomic_DNA"/>
</dbReference>
<feature type="region of interest" description="Disordered" evidence="1">
    <location>
        <begin position="42"/>
        <end position="174"/>
    </location>
</feature>
<name>A0A9W7G129_9STRA</name>
<gene>
    <name evidence="2" type="ORF">TrRE_jg12995</name>
</gene>
<organism evidence="2 3">
    <name type="scientific">Triparma retinervis</name>
    <dbReference type="NCBI Taxonomy" id="2557542"/>
    <lineage>
        <taxon>Eukaryota</taxon>
        <taxon>Sar</taxon>
        <taxon>Stramenopiles</taxon>
        <taxon>Ochrophyta</taxon>
        <taxon>Bolidophyceae</taxon>
        <taxon>Parmales</taxon>
        <taxon>Triparmaceae</taxon>
        <taxon>Triparma</taxon>
    </lineage>
</organism>
<accession>A0A9W7G129</accession>
<feature type="compositionally biased region" description="Low complexity" evidence="1">
    <location>
        <begin position="147"/>
        <end position="174"/>
    </location>
</feature>
<evidence type="ECO:0000313" key="3">
    <source>
        <dbReference type="Proteomes" id="UP001165082"/>
    </source>
</evidence>
<dbReference type="OrthoDB" id="187617at2759"/>
<comment type="caution">
    <text evidence="2">The sequence shown here is derived from an EMBL/GenBank/DDBJ whole genome shotgun (WGS) entry which is preliminary data.</text>
</comment>
<dbReference type="AlphaFoldDB" id="A0A9W7G129"/>
<evidence type="ECO:0000256" key="1">
    <source>
        <dbReference type="SAM" id="MobiDB-lite"/>
    </source>
</evidence>
<evidence type="ECO:0000313" key="2">
    <source>
        <dbReference type="EMBL" id="GMI26966.1"/>
    </source>
</evidence>
<dbReference type="Proteomes" id="UP001165082">
    <property type="component" value="Unassembled WGS sequence"/>
</dbReference>